<sequence length="87" mass="10066">MCLKVTYEAPPGIKKNLLRTYETWTPDFISRGGNIVRSQALFALAWFHAVVQERRSYIPQGWTKFYEFNIADLRASTEIIDHVTNSS</sequence>
<gene>
    <name evidence="3" type="primary">LOC111084503</name>
</gene>
<protein>
    <submittedName>
        <fullName evidence="3">Cytoplasmic dynein 2 heavy chain 1-like</fullName>
    </submittedName>
</protein>
<dbReference type="PANTHER" id="PTHR45703">
    <property type="entry name" value="DYNEIN HEAVY CHAIN"/>
    <property type="match status" value="1"/>
</dbReference>
<dbReference type="Proteomes" id="UP000694941">
    <property type="component" value="Unplaced"/>
</dbReference>
<evidence type="ECO:0000313" key="2">
    <source>
        <dbReference type="Proteomes" id="UP000694941"/>
    </source>
</evidence>
<dbReference type="Pfam" id="PF18198">
    <property type="entry name" value="AAA_lid_11"/>
    <property type="match status" value="1"/>
</dbReference>
<feature type="domain" description="Dynein heavy chain AAA lid" evidence="1">
    <location>
        <begin position="38"/>
        <end position="85"/>
    </location>
</feature>
<reference evidence="3" key="1">
    <citation type="submission" date="2025-08" db="UniProtKB">
        <authorList>
            <consortium name="RefSeq"/>
        </authorList>
    </citation>
    <scope>IDENTIFICATION</scope>
    <source>
        <tissue evidence="3">Muscle</tissue>
    </source>
</reference>
<feature type="non-terminal residue" evidence="3">
    <location>
        <position position="87"/>
    </location>
</feature>
<dbReference type="GeneID" id="111084503"/>
<dbReference type="InterPro" id="IPR026983">
    <property type="entry name" value="DHC"/>
</dbReference>
<dbReference type="PANTHER" id="PTHR45703:SF22">
    <property type="entry name" value="DYNEIN CYTOPLASMIC 2 HEAVY CHAIN 1"/>
    <property type="match status" value="1"/>
</dbReference>
<accession>A0ABM1RZV9</accession>
<proteinExistence type="predicted"/>
<organism evidence="2 3">
    <name type="scientific">Limulus polyphemus</name>
    <name type="common">Atlantic horseshoe crab</name>
    <dbReference type="NCBI Taxonomy" id="6850"/>
    <lineage>
        <taxon>Eukaryota</taxon>
        <taxon>Metazoa</taxon>
        <taxon>Ecdysozoa</taxon>
        <taxon>Arthropoda</taxon>
        <taxon>Chelicerata</taxon>
        <taxon>Merostomata</taxon>
        <taxon>Xiphosura</taxon>
        <taxon>Limulidae</taxon>
        <taxon>Limulus</taxon>
    </lineage>
</organism>
<keyword evidence="2" id="KW-1185">Reference proteome</keyword>
<dbReference type="InterPro" id="IPR042219">
    <property type="entry name" value="AAA_lid_11_sf"/>
</dbReference>
<evidence type="ECO:0000313" key="3">
    <source>
        <dbReference type="RefSeq" id="XP_022236914.1"/>
    </source>
</evidence>
<dbReference type="RefSeq" id="XP_022236914.1">
    <property type="nucleotide sequence ID" value="XM_022381206.1"/>
</dbReference>
<evidence type="ECO:0000259" key="1">
    <source>
        <dbReference type="Pfam" id="PF18198"/>
    </source>
</evidence>
<dbReference type="InterPro" id="IPR041658">
    <property type="entry name" value="AAA_lid_11"/>
</dbReference>
<dbReference type="Gene3D" id="1.10.8.720">
    <property type="entry name" value="Region D6 of dynein motor"/>
    <property type="match status" value="1"/>
</dbReference>
<name>A0ABM1RZV9_LIMPO</name>